<gene>
    <name evidence="1" type="ORF">DSO57_1013231</name>
</gene>
<dbReference type="Proteomes" id="UP001165960">
    <property type="component" value="Unassembled WGS sequence"/>
</dbReference>
<keyword evidence="2" id="KW-1185">Reference proteome</keyword>
<accession>A0ACC2TTI2</accession>
<evidence type="ECO:0000313" key="2">
    <source>
        <dbReference type="Proteomes" id="UP001165960"/>
    </source>
</evidence>
<comment type="caution">
    <text evidence="1">The sequence shown here is derived from an EMBL/GenBank/DDBJ whole genome shotgun (WGS) entry which is preliminary data.</text>
</comment>
<organism evidence="1 2">
    <name type="scientific">Entomophthora muscae</name>
    <dbReference type="NCBI Taxonomy" id="34485"/>
    <lineage>
        <taxon>Eukaryota</taxon>
        <taxon>Fungi</taxon>
        <taxon>Fungi incertae sedis</taxon>
        <taxon>Zoopagomycota</taxon>
        <taxon>Entomophthoromycotina</taxon>
        <taxon>Entomophthoromycetes</taxon>
        <taxon>Entomophthorales</taxon>
        <taxon>Entomophthoraceae</taxon>
        <taxon>Entomophthora</taxon>
    </lineage>
</organism>
<evidence type="ECO:0000313" key="1">
    <source>
        <dbReference type="EMBL" id="KAJ9077806.1"/>
    </source>
</evidence>
<name>A0ACC2TTI2_9FUNG</name>
<dbReference type="EMBL" id="QTSX02002178">
    <property type="protein sequence ID" value="KAJ9077806.1"/>
    <property type="molecule type" value="Genomic_DNA"/>
</dbReference>
<reference evidence="1" key="1">
    <citation type="submission" date="2022-04" db="EMBL/GenBank/DDBJ databases">
        <title>Genome of the entomopathogenic fungus Entomophthora muscae.</title>
        <authorList>
            <person name="Elya C."/>
            <person name="Lovett B.R."/>
            <person name="Lee E."/>
            <person name="Macias A.M."/>
            <person name="Hajek A.E."/>
            <person name="De Bivort B.L."/>
            <person name="Kasson M.T."/>
            <person name="De Fine Licht H.H."/>
            <person name="Stajich J.E."/>
        </authorList>
    </citation>
    <scope>NUCLEOTIDE SEQUENCE</scope>
    <source>
        <strain evidence="1">Berkeley</strain>
    </source>
</reference>
<proteinExistence type="predicted"/>
<sequence>MDNQIAGHKPAYSEPCWQVEPVVFTLRKRLNQLYSLTAGETTKKDKTSPRAFFIYNNILVPIEQYSTLKARRLLPTAPTTTVPQQPEIPNIVFQRLQTAKIGAFAGLRWENASLWIYSTQSKFEQVNYPQRLWVSKIAICVTGTTSNFVSSWIAQHPNQKEDWELFKSAFLKRFVMKDSYVVIMKEFKPSR</sequence>
<protein>
    <submittedName>
        <fullName evidence="1">Uncharacterized protein</fullName>
    </submittedName>
</protein>